<dbReference type="RefSeq" id="WP_078813899.1">
    <property type="nucleotide sequence ID" value="NZ_FUYE01000008.1"/>
</dbReference>
<protein>
    <recommendedName>
        <fullName evidence="3">DUF3379 domain-containing protein</fullName>
    </recommendedName>
</protein>
<evidence type="ECO:0000313" key="2">
    <source>
        <dbReference type="Proteomes" id="UP000190774"/>
    </source>
</evidence>
<sequence length="255" mass="28392">MDDAEIQLRLSACRPNGQDNDDPCLREAMETLPCRPELAAWFSQEQAFDRCLCKAISEMPIPENLRAEILAAAKLSAAVPRWQRLPWLATAAAVLLGGLIFVIREPEPKQTSLAQFETEIVDMFDHMKTEGFGLEHVTGELSNVSAWLGNQGAPKPYIVQPGTKEARPFGCRIVTWRGQKVAMVCFGRGNQEAHLFVVLRDSLNDMPANIEPQKVEHVDGYPVAAWSCRKCAYVMMGSSPETKLEEFLADDSDLK</sequence>
<name>A0A1T4Y8Z8_9BACT</name>
<evidence type="ECO:0008006" key="3">
    <source>
        <dbReference type="Google" id="ProtNLM"/>
    </source>
</evidence>
<accession>A0A1T4Y8Z8</accession>
<dbReference type="EMBL" id="FUYE01000008">
    <property type="protein sequence ID" value="SKA98259.1"/>
    <property type="molecule type" value="Genomic_DNA"/>
</dbReference>
<gene>
    <name evidence="1" type="ORF">SAMN02745166_02714</name>
</gene>
<keyword evidence="2" id="KW-1185">Reference proteome</keyword>
<evidence type="ECO:0000313" key="1">
    <source>
        <dbReference type="EMBL" id="SKA98259.1"/>
    </source>
</evidence>
<dbReference type="STRING" id="48467.SAMN02745166_02714"/>
<reference evidence="2" key="1">
    <citation type="submission" date="2017-02" db="EMBL/GenBank/DDBJ databases">
        <authorList>
            <person name="Varghese N."/>
            <person name="Submissions S."/>
        </authorList>
    </citation>
    <scope>NUCLEOTIDE SEQUENCE [LARGE SCALE GENOMIC DNA]</scope>
    <source>
        <strain evidence="2">ATCC 700200</strain>
    </source>
</reference>
<dbReference type="Proteomes" id="UP000190774">
    <property type="component" value="Unassembled WGS sequence"/>
</dbReference>
<dbReference type="AlphaFoldDB" id="A0A1T4Y8Z8"/>
<organism evidence="1 2">
    <name type="scientific">Prosthecobacter debontii</name>
    <dbReference type="NCBI Taxonomy" id="48467"/>
    <lineage>
        <taxon>Bacteria</taxon>
        <taxon>Pseudomonadati</taxon>
        <taxon>Verrucomicrobiota</taxon>
        <taxon>Verrucomicrobiia</taxon>
        <taxon>Verrucomicrobiales</taxon>
        <taxon>Verrucomicrobiaceae</taxon>
        <taxon>Prosthecobacter</taxon>
    </lineage>
</organism>
<proteinExistence type="predicted"/>
<dbReference type="OrthoDB" id="192012at2"/>